<name>A0ACC2KLI6_PERAE</name>
<protein>
    <submittedName>
        <fullName evidence="1">Uncharacterized protein</fullName>
    </submittedName>
</protein>
<reference evidence="1 2" key="1">
    <citation type="journal article" date="2022" name="Hortic Res">
        <title>A haplotype resolved chromosomal level avocado genome allows analysis of novel avocado genes.</title>
        <authorList>
            <person name="Nath O."/>
            <person name="Fletcher S.J."/>
            <person name="Hayward A."/>
            <person name="Shaw L.M."/>
            <person name="Masouleh A.K."/>
            <person name="Furtado A."/>
            <person name="Henry R.J."/>
            <person name="Mitter N."/>
        </authorList>
    </citation>
    <scope>NUCLEOTIDE SEQUENCE [LARGE SCALE GENOMIC DNA]</scope>
    <source>
        <strain evidence="2">cv. Hass</strain>
    </source>
</reference>
<accession>A0ACC2KLI6</accession>
<comment type="caution">
    <text evidence="1">The sequence shown here is derived from an EMBL/GenBank/DDBJ whole genome shotgun (WGS) entry which is preliminary data.</text>
</comment>
<dbReference type="EMBL" id="CM056818">
    <property type="protein sequence ID" value="KAJ8622005.1"/>
    <property type="molecule type" value="Genomic_DNA"/>
</dbReference>
<proteinExistence type="predicted"/>
<gene>
    <name evidence="1" type="ORF">MRB53_030534</name>
</gene>
<dbReference type="Proteomes" id="UP001234297">
    <property type="component" value="Chromosome 10"/>
</dbReference>
<sequence>MHDFCFTIPYGILVLVGGIVGYVKRGSTASLAGGAGSGLVLLIAGVLSLKAFEKRRISYIALILETVVAFALTWIMGQRYVQTSKIMLAGIVAALSGLMTGFYVYKIATGGNHFPAKAE</sequence>
<evidence type="ECO:0000313" key="2">
    <source>
        <dbReference type="Proteomes" id="UP001234297"/>
    </source>
</evidence>
<organism evidence="1 2">
    <name type="scientific">Persea americana</name>
    <name type="common">Avocado</name>
    <dbReference type="NCBI Taxonomy" id="3435"/>
    <lineage>
        <taxon>Eukaryota</taxon>
        <taxon>Viridiplantae</taxon>
        <taxon>Streptophyta</taxon>
        <taxon>Embryophyta</taxon>
        <taxon>Tracheophyta</taxon>
        <taxon>Spermatophyta</taxon>
        <taxon>Magnoliopsida</taxon>
        <taxon>Magnoliidae</taxon>
        <taxon>Laurales</taxon>
        <taxon>Lauraceae</taxon>
        <taxon>Persea</taxon>
    </lineage>
</organism>
<evidence type="ECO:0000313" key="1">
    <source>
        <dbReference type="EMBL" id="KAJ8622005.1"/>
    </source>
</evidence>
<keyword evidence="2" id="KW-1185">Reference proteome</keyword>